<reference evidence="1 2" key="1">
    <citation type="submission" date="2021-05" db="EMBL/GenBank/DDBJ databases">
        <title>Novel Bacillus species.</title>
        <authorList>
            <person name="Liu G."/>
        </authorList>
    </citation>
    <scope>NUCLEOTIDE SEQUENCE [LARGE SCALE GENOMIC DNA]</scope>
    <source>
        <strain evidence="1 2">FJAT-49732</strain>
    </source>
</reference>
<dbReference type="EMBL" id="JAGYPJ010000001">
    <property type="protein sequence ID" value="MBS4198599.1"/>
    <property type="molecule type" value="Genomic_DNA"/>
</dbReference>
<dbReference type="Proteomes" id="UP000682713">
    <property type="component" value="Unassembled WGS sequence"/>
</dbReference>
<proteinExistence type="predicted"/>
<evidence type="ECO:0000313" key="2">
    <source>
        <dbReference type="Proteomes" id="UP000682713"/>
    </source>
</evidence>
<sequence>MKLSDKHVELIAKTTLEFWEKEKENQEKRKYDRRLRNIKLLLRNYRSFVKHTSDIKLDIQIIDERLELEYLDSDEFKLQSIKQSKEKTLAMIQFINKMLAVFKVMCEQSGKPEDVRRYDVIYYMYISEDKMTAEEISAMHNVAVRTIFLDIEKASKDLSVLVFGIDGVRFYK</sequence>
<name>A0A942TMH9_9BACI</name>
<gene>
    <name evidence="1" type="ORF">KHA93_02915</name>
</gene>
<organism evidence="1 2">
    <name type="scientific">Lederbergia citrisecunda</name>
    <dbReference type="NCBI Taxonomy" id="2833583"/>
    <lineage>
        <taxon>Bacteria</taxon>
        <taxon>Bacillati</taxon>
        <taxon>Bacillota</taxon>
        <taxon>Bacilli</taxon>
        <taxon>Bacillales</taxon>
        <taxon>Bacillaceae</taxon>
        <taxon>Lederbergia</taxon>
    </lineage>
</organism>
<accession>A0A942TMH9</accession>
<dbReference type="RefSeq" id="WP_213109344.1">
    <property type="nucleotide sequence ID" value="NZ_JAGYPJ010000001.1"/>
</dbReference>
<keyword evidence="2" id="KW-1185">Reference proteome</keyword>
<protein>
    <submittedName>
        <fullName evidence="1">Uncharacterized protein</fullName>
    </submittedName>
</protein>
<evidence type="ECO:0000313" key="1">
    <source>
        <dbReference type="EMBL" id="MBS4198599.1"/>
    </source>
</evidence>
<dbReference type="AlphaFoldDB" id="A0A942TMH9"/>
<comment type="caution">
    <text evidence="1">The sequence shown here is derived from an EMBL/GenBank/DDBJ whole genome shotgun (WGS) entry which is preliminary data.</text>
</comment>